<feature type="region of interest" description="Disordered" evidence="18">
    <location>
        <begin position="463"/>
        <end position="497"/>
    </location>
</feature>
<dbReference type="InterPro" id="IPR011993">
    <property type="entry name" value="PH-like_dom_sf"/>
</dbReference>
<feature type="domain" description="PH" evidence="19">
    <location>
        <begin position="848"/>
        <end position="946"/>
    </location>
</feature>
<evidence type="ECO:0000259" key="19">
    <source>
        <dbReference type="PROSITE" id="PS50003"/>
    </source>
</evidence>
<evidence type="ECO:0000256" key="18">
    <source>
        <dbReference type="SAM" id="MobiDB-lite"/>
    </source>
</evidence>
<dbReference type="SUPFAM" id="SSF50729">
    <property type="entry name" value="PH domain-like"/>
    <property type="match status" value="3"/>
</dbReference>
<dbReference type="InterPro" id="IPR019747">
    <property type="entry name" value="FERM_CS"/>
</dbReference>
<dbReference type="SMART" id="SM00295">
    <property type="entry name" value="B41"/>
    <property type="match status" value="1"/>
</dbReference>
<evidence type="ECO:0000256" key="1">
    <source>
        <dbReference type="ARBA" id="ARBA00004279"/>
    </source>
</evidence>
<feature type="region of interest" description="Disordered" evidence="18">
    <location>
        <begin position="511"/>
        <end position="619"/>
    </location>
</feature>
<evidence type="ECO:0000256" key="2">
    <source>
        <dbReference type="ARBA" id="ARBA00004413"/>
    </source>
</evidence>
<dbReference type="InterPro" id="IPR014352">
    <property type="entry name" value="FERM/acyl-CoA-bd_prot_sf"/>
</dbReference>
<dbReference type="InterPro" id="IPR000219">
    <property type="entry name" value="DH_dom"/>
</dbReference>
<comment type="caution">
    <text evidence="22">The sequence shown here is derived from an EMBL/GenBank/DDBJ whole genome shotgun (WGS) entry which is preliminary data.</text>
</comment>
<gene>
    <name evidence="22" type="ORF">CHS0354_008545</name>
</gene>
<evidence type="ECO:0000256" key="10">
    <source>
        <dbReference type="ARBA" id="ARBA00022658"/>
    </source>
</evidence>
<dbReference type="InterPro" id="IPR029071">
    <property type="entry name" value="Ubiquitin-like_domsf"/>
</dbReference>
<dbReference type="Gene3D" id="1.20.80.10">
    <property type="match status" value="1"/>
</dbReference>
<dbReference type="PROSITE" id="PS50003">
    <property type="entry name" value="PH_DOMAIN"/>
    <property type="match status" value="2"/>
</dbReference>
<evidence type="ECO:0000313" key="23">
    <source>
        <dbReference type="Proteomes" id="UP001195483"/>
    </source>
</evidence>
<dbReference type="SUPFAM" id="SSF47031">
    <property type="entry name" value="Second domain of FERM"/>
    <property type="match status" value="1"/>
</dbReference>
<keyword evidence="14" id="KW-0966">Cell projection</keyword>
<dbReference type="AlphaFoldDB" id="A0AAE0WBA8"/>
<organism evidence="22 23">
    <name type="scientific">Potamilus streckersoni</name>
    <dbReference type="NCBI Taxonomy" id="2493646"/>
    <lineage>
        <taxon>Eukaryota</taxon>
        <taxon>Metazoa</taxon>
        <taxon>Spiralia</taxon>
        <taxon>Lophotrochozoa</taxon>
        <taxon>Mollusca</taxon>
        <taxon>Bivalvia</taxon>
        <taxon>Autobranchia</taxon>
        <taxon>Heteroconchia</taxon>
        <taxon>Palaeoheterodonta</taxon>
        <taxon>Unionida</taxon>
        <taxon>Unionoidea</taxon>
        <taxon>Unionidae</taxon>
        <taxon>Ambleminae</taxon>
        <taxon>Lampsilini</taxon>
        <taxon>Potamilus</taxon>
    </lineage>
</organism>
<feature type="domain" description="FERM" evidence="21">
    <location>
        <begin position="8"/>
        <end position="292"/>
    </location>
</feature>
<keyword evidence="11" id="KW-0677">Repeat</keyword>
<evidence type="ECO:0000256" key="16">
    <source>
        <dbReference type="ARBA" id="ARBA00040395"/>
    </source>
</evidence>
<feature type="region of interest" description="Disordered" evidence="18">
    <location>
        <begin position="392"/>
        <end position="441"/>
    </location>
</feature>
<reference evidence="22" key="1">
    <citation type="journal article" date="2021" name="Genome Biol. Evol.">
        <title>A High-Quality Reference Genome for a Parasitic Bivalve with Doubly Uniparental Inheritance (Bivalvia: Unionida).</title>
        <authorList>
            <person name="Smith C.H."/>
        </authorList>
    </citation>
    <scope>NUCLEOTIDE SEQUENCE</scope>
    <source>
        <strain evidence="22">CHS0354</strain>
    </source>
</reference>
<dbReference type="FunFam" id="3.10.20.90:FF:000040">
    <property type="entry name" value="FERM, RhoGEF and pleckstrin domain-containing protein"/>
    <property type="match status" value="1"/>
</dbReference>
<dbReference type="InterPro" id="IPR051835">
    <property type="entry name" value="RAC1-GEF"/>
</dbReference>
<dbReference type="PROSITE" id="PS50010">
    <property type="entry name" value="DH_2"/>
    <property type="match status" value="1"/>
</dbReference>
<feature type="compositionally biased region" description="Polar residues" evidence="18">
    <location>
        <begin position="529"/>
        <end position="543"/>
    </location>
</feature>
<evidence type="ECO:0000256" key="11">
    <source>
        <dbReference type="ARBA" id="ARBA00022737"/>
    </source>
</evidence>
<evidence type="ECO:0000313" key="22">
    <source>
        <dbReference type="EMBL" id="KAK3608983.1"/>
    </source>
</evidence>
<dbReference type="CDD" id="cd13193">
    <property type="entry name" value="FERM_C_FARP1-like"/>
    <property type="match status" value="1"/>
</dbReference>
<evidence type="ECO:0000256" key="17">
    <source>
        <dbReference type="ARBA" id="ARBA00042170"/>
    </source>
</evidence>
<evidence type="ECO:0000256" key="6">
    <source>
        <dbReference type="ARBA" id="ARBA00022473"/>
    </source>
</evidence>
<dbReference type="InterPro" id="IPR000299">
    <property type="entry name" value="FERM_domain"/>
</dbReference>
<keyword evidence="10" id="KW-0344">Guanine-nucleotide releasing factor</keyword>
<dbReference type="Gene3D" id="3.10.20.90">
    <property type="entry name" value="Phosphatidylinositol 3-kinase Catalytic Subunit, Chain A, domain 1"/>
    <property type="match status" value="1"/>
</dbReference>
<dbReference type="SMART" id="SM00325">
    <property type="entry name" value="RhoGEF"/>
    <property type="match status" value="1"/>
</dbReference>
<keyword evidence="6" id="KW-0217">Developmental protein</keyword>
<dbReference type="Pfam" id="PF09380">
    <property type="entry name" value="FERM_C"/>
    <property type="match status" value="1"/>
</dbReference>
<evidence type="ECO:0000259" key="20">
    <source>
        <dbReference type="PROSITE" id="PS50010"/>
    </source>
</evidence>
<dbReference type="SUPFAM" id="SSF54236">
    <property type="entry name" value="Ubiquitin-like"/>
    <property type="match status" value="1"/>
</dbReference>
<dbReference type="InterPro" id="IPR019749">
    <property type="entry name" value="Band_41_domain"/>
</dbReference>
<dbReference type="InterPro" id="IPR035899">
    <property type="entry name" value="DBL_dom_sf"/>
</dbReference>
<dbReference type="Pfam" id="PF09379">
    <property type="entry name" value="FERM_N"/>
    <property type="match status" value="1"/>
</dbReference>
<dbReference type="FunFam" id="2.30.29.30:FF:000046">
    <property type="entry name" value="FERM, RhoGEF and pleckstrin domain-containing protein 1"/>
    <property type="match status" value="1"/>
</dbReference>
<dbReference type="Pfam" id="PF08736">
    <property type="entry name" value="FA"/>
    <property type="match status" value="1"/>
</dbReference>
<evidence type="ECO:0000256" key="4">
    <source>
        <dbReference type="ARBA" id="ARBA00004514"/>
    </source>
</evidence>
<feature type="region of interest" description="Disordered" evidence="18">
    <location>
        <begin position="961"/>
        <end position="986"/>
    </location>
</feature>
<dbReference type="PROSITE" id="PS50057">
    <property type="entry name" value="FERM_3"/>
    <property type="match status" value="1"/>
</dbReference>
<comment type="subcellular location">
    <subcellularLocation>
        <location evidence="2">Cell membrane</location>
        <topology evidence="2">Peripheral membrane protein</topology>
        <orientation evidence="2">Cytoplasmic side</orientation>
    </subcellularLocation>
    <subcellularLocation>
        <location evidence="1">Cell projection</location>
        <location evidence="1">Dendrite</location>
    </subcellularLocation>
    <subcellularLocation>
        <location evidence="5">Cell projection</location>
        <location evidence="5">Dendritic spine</location>
    </subcellularLocation>
    <subcellularLocation>
        <location evidence="3">Cell projection</location>
        <location evidence="3">Filopodium</location>
    </subcellularLocation>
    <subcellularLocation>
        <location evidence="4">Cytoplasm</location>
        <location evidence="4">Cytosol</location>
    </subcellularLocation>
    <subcellularLocation>
        <location evidence="15">Synapse</location>
        <location evidence="15">Synaptosome</location>
    </subcellularLocation>
</comment>
<proteinExistence type="predicted"/>
<dbReference type="InterPro" id="IPR041788">
    <property type="entry name" value="FARP1/FARP2/FRMD7_FERM_C"/>
</dbReference>
<dbReference type="InterPro" id="IPR018979">
    <property type="entry name" value="FERM_N"/>
</dbReference>
<dbReference type="InterPro" id="IPR018980">
    <property type="entry name" value="FERM_PH-like_C"/>
</dbReference>
<feature type="compositionally biased region" description="Low complexity" evidence="18">
    <location>
        <begin position="595"/>
        <end position="610"/>
    </location>
</feature>
<dbReference type="Pfam" id="PF00373">
    <property type="entry name" value="FERM_M"/>
    <property type="match status" value="1"/>
</dbReference>
<dbReference type="FunFam" id="2.30.29.30:FF:000002">
    <property type="entry name" value="Band 4.1-like protein 5 isoform 1"/>
    <property type="match status" value="1"/>
</dbReference>
<dbReference type="PROSITE" id="PS00660">
    <property type="entry name" value="FERM_1"/>
    <property type="match status" value="1"/>
</dbReference>
<feature type="compositionally biased region" description="Basic and acidic residues" evidence="18">
    <location>
        <begin position="417"/>
        <end position="428"/>
    </location>
</feature>
<dbReference type="GO" id="GO:0030175">
    <property type="term" value="C:filopodium"/>
    <property type="evidence" value="ECO:0007669"/>
    <property type="project" value="UniProtKB-SubCell"/>
</dbReference>
<dbReference type="Proteomes" id="UP001195483">
    <property type="component" value="Unassembled WGS sequence"/>
</dbReference>
<dbReference type="EMBL" id="JAEAOA010000563">
    <property type="protein sequence ID" value="KAK3608983.1"/>
    <property type="molecule type" value="Genomic_DNA"/>
</dbReference>
<feature type="compositionally biased region" description="Polar residues" evidence="18">
    <location>
        <begin position="961"/>
        <end position="973"/>
    </location>
</feature>
<evidence type="ECO:0000256" key="15">
    <source>
        <dbReference type="ARBA" id="ARBA00034102"/>
    </source>
</evidence>
<keyword evidence="7" id="KW-1003">Cell membrane</keyword>
<dbReference type="CDD" id="cd17098">
    <property type="entry name" value="FERM_F1_FARP1_like"/>
    <property type="match status" value="1"/>
</dbReference>
<dbReference type="FunFam" id="1.20.900.10:FF:000021">
    <property type="entry name" value="FERM, RhoGEF and pleckstrin domain-containing protein 1"/>
    <property type="match status" value="1"/>
</dbReference>
<evidence type="ECO:0000256" key="12">
    <source>
        <dbReference type="ARBA" id="ARBA00023018"/>
    </source>
</evidence>
<dbReference type="SUPFAM" id="SSF48065">
    <property type="entry name" value="DBL homology domain (DH-domain)"/>
    <property type="match status" value="1"/>
</dbReference>
<reference evidence="22" key="2">
    <citation type="journal article" date="2021" name="Genome Biol. Evol.">
        <title>Developing a high-quality reference genome for a parasitic bivalve with doubly uniparental inheritance (Bivalvia: Unionida).</title>
        <authorList>
            <person name="Smith C.H."/>
        </authorList>
    </citation>
    <scope>NUCLEOTIDE SEQUENCE</scope>
    <source>
        <strain evidence="22">CHS0354</strain>
        <tissue evidence="22">Mantle</tissue>
    </source>
</reference>
<dbReference type="CDD" id="cd13235">
    <property type="entry name" value="PH2_FARP1-like"/>
    <property type="match status" value="1"/>
</dbReference>
<dbReference type="PRINTS" id="PR00935">
    <property type="entry name" value="BAND41"/>
</dbReference>
<evidence type="ECO:0000256" key="9">
    <source>
        <dbReference type="ARBA" id="ARBA00022599"/>
    </source>
</evidence>
<name>A0AAE0WBA8_9BIVA</name>
<evidence type="ECO:0000259" key="21">
    <source>
        <dbReference type="PROSITE" id="PS50057"/>
    </source>
</evidence>
<evidence type="ECO:0000256" key="3">
    <source>
        <dbReference type="ARBA" id="ARBA00004486"/>
    </source>
</evidence>
<dbReference type="SMART" id="SM01196">
    <property type="entry name" value="FERM_C"/>
    <property type="match status" value="1"/>
</dbReference>
<feature type="region of interest" description="Disordered" evidence="18">
    <location>
        <begin position="335"/>
        <end position="379"/>
    </location>
</feature>
<keyword evidence="9" id="KW-0771">Synaptosome</keyword>
<feature type="compositionally biased region" description="Low complexity" evidence="18">
    <location>
        <begin position="400"/>
        <end position="415"/>
    </location>
</feature>
<accession>A0AAE0WBA8</accession>
<dbReference type="Gene3D" id="1.20.900.10">
    <property type="entry name" value="Dbl homology (DH) domain"/>
    <property type="match status" value="1"/>
</dbReference>
<evidence type="ECO:0000256" key="8">
    <source>
        <dbReference type="ARBA" id="ARBA00022490"/>
    </source>
</evidence>
<dbReference type="FunFam" id="1.20.80.10:FF:000005">
    <property type="entry name" value="FERM, RhoGEF and pleckstrin domain-containing protein 1"/>
    <property type="match status" value="1"/>
</dbReference>
<dbReference type="CDD" id="cd00160">
    <property type="entry name" value="RhoGEF"/>
    <property type="match status" value="1"/>
</dbReference>
<evidence type="ECO:0000256" key="7">
    <source>
        <dbReference type="ARBA" id="ARBA00022475"/>
    </source>
</evidence>
<dbReference type="SMART" id="SM01195">
    <property type="entry name" value="FA"/>
    <property type="match status" value="1"/>
</dbReference>
<dbReference type="Gene3D" id="2.30.29.30">
    <property type="entry name" value="Pleckstrin-homology domain (PH domain)/Phosphotyrosine-binding domain (PTB)"/>
    <property type="match status" value="3"/>
</dbReference>
<dbReference type="InterPro" id="IPR019748">
    <property type="entry name" value="FERM_central"/>
</dbReference>
<feature type="domain" description="DH" evidence="20">
    <location>
        <begin position="628"/>
        <end position="819"/>
    </location>
</feature>
<dbReference type="PANTHER" id="PTHR45858">
    <property type="entry name" value="FERM DOMAIN CONTAINING PROTEIN"/>
    <property type="match status" value="1"/>
</dbReference>
<evidence type="ECO:0000256" key="5">
    <source>
        <dbReference type="ARBA" id="ARBA00004552"/>
    </source>
</evidence>
<keyword evidence="23" id="KW-1185">Reference proteome</keyword>
<protein>
    <recommendedName>
        <fullName evidence="16">FERM, ARHGEF and pleckstrin domain-containing protein 1</fullName>
    </recommendedName>
    <alternativeName>
        <fullName evidence="17">FERM, RhoGEF and pleckstrin domain-containing protein 1</fullName>
    </alternativeName>
</protein>
<dbReference type="InterPro" id="IPR035963">
    <property type="entry name" value="FERM_2"/>
</dbReference>
<dbReference type="CDD" id="cd01220">
    <property type="entry name" value="PH1_FARP1-like"/>
    <property type="match status" value="1"/>
</dbReference>
<dbReference type="GO" id="GO:0005886">
    <property type="term" value="C:plasma membrane"/>
    <property type="evidence" value="ECO:0007669"/>
    <property type="project" value="UniProtKB-SubCell"/>
</dbReference>
<dbReference type="Pfam" id="PF00169">
    <property type="entry name" value="PH"/>
    <property type="match status" value="2"/>
</dbReference>
<dbReference type="GO" id="GO:0005829">
    <property type="term" value="C:cytosol"/>
    <property type="evidence" value="ECO:0007669"/>
    <property type="project" value="UniProtKB-SubCell"/>
</dbReference>
<feature type="compositionally biased region" description="Pro residues" evidence="18">
    <location>
        <begin position="555"/>
        <end position="575"/>
    </location>
</feature>
<dbReference type="GO" id="GO:0043197">
    <property type="term" value="C:dendritic spine"/>
    <property type="evidence" value="ECO:0007669"/>
    <property type="project" value="UniProtKB-SubCell"/>
</dbReference>
<feature type="domain" description="PH" evidence="19">
    <location>
        <begin position="1016"/>
        <end position="1113"/>
    </location>
</feature>
<dbReference type="Pfam" id="PF00621">
    <property type="entry name" value="RhoGEF"/>
    <property type="match status" value="1"/>
</dbReference>
<dbReference type="SMART" id="SM00233">
    <property type="entry name" value="PH"/>
    <property type="match status" value="2"/>
</dbReference>
<keyword evidence="13" id="KW-0472">Membrane</keyword>
<evidence type="ECO:0000256" key="14">
    <source>
        <dbReference type="ARBA" id="ARBA00023273"/>
    </source>
</evidence>
<evidence type="ECO:0000256" key="13">
    <source>
        <dbReference type="ARBA" id="ARBA00023136"/>
    </source>
</evidence>
<keyword evidence="12" id="KW-0770">Synapse</keyword>
<reference evidence="22" key="3">
    <citation type="submission" date="2023-05" db="EMBL/GenBank/DDBJ databases">
        <authorList>
            <person name="Smith C.H."/>
        </authorList>
    </citation>
    <scope>NUCLEOTIDE SEQUENCE</scope>
    <source>
        <strain evidence="22">CHS0354</strain>
        <tissue evidence="22">Mantle</tissue>
    </source>
</reference>
<dbReference type="InterPro" id="IPR001849">
    <property type="entry name" value="PH_domain"/>
</dbReference>
<dbReference type="PANTHER" id="PTHR45858:SF5">
    <property type="entry name" value="MOESIN_EZRIN_RADIXIN HOMOLOG 1"/>
    <property type="match status" value="1"/>
</dbReference>
<dbReference type="CDD" id="cd14473">
    <property type="entry name" value="FERM_B-lobe"/>
    <property type="match status" value="1"/>
</dbReference>
<sequence length="1137" mass="130881">MDRKGKHVNLRVIFLDDQVHAFQIHVKAFGQVLWEAVVRHLNLLETDYFDLEYEDAHGLQCWLDREKAILKQLPNPDRPLYFLVKFYTPDPTLLEDELTRYLLALQIKRDLMRGNLPCSENTVALLISYVVQAEIGDYPIEEYEDHTYLSAYGLKYVPNQTEALERKICEYHKQHVGETPAEADANLLDTARKVDLYGIRVSPAKDHEAVPLNLAVASMGILVFQGFTKINTFSWAKIRKLSFKRKKFLIKLHPENYGYYKDLVEFFFETRDECKGFWKKCIEHHTFFRCHTVKKAERHKTRVISRGSSFRYSGRTQKELSEFVRDQYVKRQPFQRTVSGRISSRSTSVTPKIPAKTSSLHNSADLHNSTASSGSHILDQSTSNHQLTNQVESVDVHSDSSLSGSRSLGSLGLPRSPKKDVGQSHNEEVAESTNGATYVPDVPYPGAEGTVIQEEHRDKVLAPLESPGRATRTPHLLTREDRKMSAPSLGSDAVLPVNGNRLSRSEEVENIPGIIEEESTEPTEYSGIRSGNRSLSAADTSKSASDRYELEDQPPYLPPPPIIESTLPPPPPPPLSEDLSFTRDSRGSTPQHTQTIGISSNISTISNSRSSESEDDNKRKVKRYPVDRAYFIAKELLMTERTYRKDLEVITKWFRLAVLTDDSVPDYLENLFKTINPIYEFHCGFLKEVEQRLSMWEGKSNAHLNGDYQKIGDIMVSSFLRVLEHYMNYFERQEDILLELEQALKDDKEFEQIYKDFETKKVCYLPLNTFLLKPCQRLLHLKLLLERITKHYAPTHPDYNDCKSCLSKLSDLAQTFRDQRKSLENLQKLIELQRDLVGLDTLVHPDREFIREGCLQKFSRKGYQQRMFFLFSDMLVYTSRTATPLLQFKVHGQLPLRGMIVEESDHAKMAVANSFAIYGGNKCILVAASSQEEKDKWIEDLNEAIQSAKNRNDDKLRYASLKSSTSSTENMDTAAQEDKAPPPMDKQIQHRANTTMHVCWHRNTSVSKRDHEKAVKNQLSGYLLRKFKNSNGWQKLWVVFTNFCLYFYKTYQDDFPLASLPLLGYAVSTPDEQDGIHKDHVFKLQFKNHVYFFRAESEYTFERWNEVINNITNSARRIRVFSRFDSQKPGEINDDAV</sequence>
<keyword evidence="8" id="KW-0963">Cytoplasm</keyword>
<dbReference type="InterPro" id="IPR014847">
    <property type="entry name" value="FA"/>
</dbReference>
<dbReference type="GO" id="GO:0005085">
    <property type="term" value="F:guanyl-nucleotide exchange factor activity"/>
    <property type="evidence" value="ECO:0007669"/>
    <property type="project" value="UniProtKB-KW"/>
</dbReference>